<keyword evidence="2" id="KW-0812">Transmembrane</keyword>
<evidence type="ECO:0000313" key="4">
    <source>
        <dbReference type="Proteomes" id="UP001281305"/>
    </source>
</evidence>
<keyword evidence="4" id="KW-1185">Reference proteome</keyword>
<feature type="region of interest" description="Disordered" evidence="1">
    <location>
        <begin position="1"/>
        <end position="20"/>
    </location>
</feature>
<dbReference type="RefSeq" id="WP_317057609.1">
    <property type="nucleotide sequence ID" value="NZ_CP146606.1"/>
</dbReference>
<proteinExistence type="predicted"/>
<evidence type="ECO:0000256" key="1">
    <source>
        <dbReference type="SAM" id="MobiDB-lite"/>
    </source>
</evidence>
<evidence type="ECO:0000313" key="3">
    <source>
        <dbReference type="EMBL" id="WYK17540.1"/>
    </source>
</evidence>
<dbReference type="EMBL" id="CP146606">
    <property type="protein sequence ID" value="WYK17540.1"/>
    <property type="molecule type" value="Genomic_DNA"/>
</dbReference>
<accession>A0ABZ2TCT6</accession>
<sequence>MTATDTSQLPHTQRRPERSEATEVAMTILTVAVLVAAWATAVVIWGLPGLYIPAVAMVPVMFAALIYIAWG</sequence>
<feature type="transmembrane region" description="Helical" evidence="2">
    <location>
        <begin position="51"/>
        <end position="70"/>
    </location>
</feature>
<keyword evidence="2" id="KW-1133">Transmembrane helix</keyword>
<keyword evidence="2" id="KW-0472">Membrane</keyword>
<reference evidence="3 4" key="1">
    <citation type="submission" date="2024-02" db="EMBL/GenBank/DDBJ databases">
        <title>Roseovarius strain W115 nov., isolated from a marine algae.</title>
        <authorList>
            <person name="Lee M.W."/>
            <person name="Lee J.K."/>
            <person name="Kim J.M."/>
            <person name="Choi D.G."/>
            <person name="Baek J.H."/>
            <person name="Bayburt H."/>
            <person name="Jung J.J."/>
            <person name="Han D.M."/>
            <person name="Jeon C.O."/>
        </authorList>
    </citation>
    <scope>NUCLEOTIDE SEQUENCE [LARGE SCALE GENOMIC DNA]</scope>
    <source>
        <strain evidence="3 4">W115</strain>
    </source>
</reference>
<name>A0ABZ2TCT6_9RHOB</name>
<dbReference type="Proteomes" id="UP001281305">
    <property type="component" value="Chromosome"/>
</dbReference>
<organism evidence="3 4">
    <name type="scientific">Roseovarius rhodophyticola</name>
    <dbReference type="NCBI Taxonomy" id="3080827"/>
    <lineage>
        <taxon>Bacteria</taxon>
        <taxon>Pseudomonadati</taxon>
        <taxon>Pseudomonadota</taxon>
        <taxon>Alphaproteobacteria</taxon>
        <taxon>Rhodobacterales</taxon>
        <taxon>Roseobacteraceae</taxon>
        <taxon>Roseovarius</taxon>
    </lineage>
</organism>
<gene>
    <name evidence="3" type="ORF">RZS32_014155</name>
</gene>
<feature type="transmembrane region" description="Helical" evidence="2">
    <location>
        <begin position="24"/>
        <end position="45"/>
    </location>
</feature>
<evidence type="ECO:0000256" key="2">
    <source>
        <dbReference type="SAM" id="Phobius"/>
    </source>
</evidence>
<feature type="compositionally biased region" description="Polar residues" evidence="1">
    <location>
        <begin position="1"/>
        <end position="11"/>
    </location>
</feature>
<protein>
    <submittedName>
        <fullName evidence="3">Uncharacterized protein</fullName>
    </submittedName>
</protein>